<dbReference type="GO" id="GO:0016747">
    <property type="term" value="F:acyltransferase activity, transferring groups other than amino-acyl groups"/>
    <property type="evidence" value="ECO:0007669"/>
    <property type="project" value="InterPro"/>
</dbReference>
<dbReference type="Proteomes" id="UP000054844">
    <property type="component" value="Unassembled WGS sequence"/>
</dbReference>
<evidence type="ECO:0000313" key="4">
    <source>
        <dbReference type="Proteomes" id="UP000054844"/>
    </source>
</evidence>
<dbReference type="OrthoDB" id="9787920at2"/>
<dbReference type="STRING" id="207340.APZ41_014565"/>
<protein>
    <submittedName>
        <fullName evidence="3">Acetyltransferase (GNAT) family</fullName>
    </submittedName>
    <submittedName>
        <fullName evidence="2">GNAT family N-acetyltransferase</fullName>
    </submittedName>
</protein>
<dbReference type="EMBL" id="LLWF02000054">
    <property type="protein sequence ID" value="ONH82465.1"/>
    <property type="molecule type" value="Genomic_DNA"/>
</dbReference>
<sequence>MEAVIGGGLNAFNDAVTGQADRQPVAVVARDPGTGAILGGATGRSSLGLLFLDLFYLPPECRGAGLGSAILQAFEAEGRRRGCVAAVLYTISFQAPGFYERHGWRRFGEVACLPPGTSRIFLSKTL</sequence>
<proteinExistence type="predicted"/>
<organism evidence="2 4">
    <name type="scientific">Roseomonas mucosa</name>
    <dbReference type="NCBI Taxonomy" id="207340"/>
    <lineage>
        <taxon>Bacteria</taxon>
        <taxon>Pseudomonadati</taxon>
        <taxon>Pseudomonadota</taxon>
        <taxon>Alphaproteobacteria</taxon>
        <taxon>Acetobacterales</taxon>
        <taxon>Roseomonadaceae</taxon>
        <taxon>Roseomonas</taxon>
    </lineage>
</organism>
<keyword evidence="2" id="KW-0808">Transferase</keyword>
<dbReference type="InterPro" id="IPR000182">
    <property type="entry name" value="GNAT_dom"/>
</dbReference>
<feature type="domain" description="N-acetyltransferase" evidence="1">
    <location>
        <begin position="1"/>
        <end position="126"/>
    </location>
</feature>
<dbReference type="CDD" id="cd04301">
    <property type="entry name" value="NAT_SF"/>
    <property type="match status" value="1"/>
</dbReference>
<dbReference type="Gene3D" id="3.40.630.30">
    <property type="match status" value="1"/>
</dbReference>
<dbReference type="RefSeq" id="WP_019462798.1">
    <property type="nucleotide sequence ID" value="NZ_CP034902.1"/>
</dbReference>
<evidence type="ECO:0000313" key="3">
    <source>
        <dbReference type="EMBL" id="SUE38851.1"/>
    </source>
</evidence>
<dbReference type="InterPro" id="IPR016181">
    <property type="entry name" value="Acyl_CoA_acyltransferase"/>
</dbReference>
<dbReference type="Pfam" id="PF13508">
    <property type="entry name" value="Acetyltransf_7"/>
    <property type="match status" value="1"/>
</dbReference>
<evidence type="ECO:0000259" key="1">
    <source>
        <dbReference type="PROSITE" id="PS51186"/>
    </source>
</evidence>
<gene>
    <name evidence="2" type="ORF">APZ41_014565</name>
    <name evidence="3" type="ORF">NCTC13291_00915</name>
</gene>
<reference evidence="2 4" key="1">
    <citation type="submission" date="2016-12" db="EMBL/GenBank/DDBJ databases">
        <title>Draft genome sequence of Roseomonas mucosa strain AU37, isolated from a peripheral intravenous catheter.</title>
        <authorList>
            <person name="Choudhury M.A."/>
            <person name="Sidjabat H.E."/>
            <person name="Wailan A.M."/>
            <person name="Zhang L."/>
            <person name="Marsh N.M."/>
            <person name="Rickard C.M."/>
            <person name="Davies M."/>
            <person name="Mcmillan D.J."/>
        </authorList>
    </citation>
    <scope>NUCLEOTIDE SEQUENCE [LARGE SCALE GENOMIC DNA]</scope>
    <source>
        <strain evidence="2 4">SAVE376</strain>
    </source>
</reference>
<name>A0A1S8D4Y4_9PROT</name>
<keyword evidence="4" id="KW-1185">Reference proteome</keyword>
<dbReference type="EMBL" id="UGVN01000001">
    <property type="protein sequence ID" value="SUE38851.1"/>
    <property type="molecule type" value="Genomic_DNA"/>
</dbReference>
<evidence type="ECO:0000313" key="2">
    <source>
        <dbReference type="EMBL" id="ONH82465.1"/>
    </source>
</evidence>
<evidence type="ECO:0000313" key="5">
    <source>
        <dbReference type="Proteomes" id="UP000254919"/>
    </source>
</evidence>
<reference evidence="3 5" key="2">
    <citation type="submission" date="2018-06" db="EMBL/GenBank/DDBJ databases">
        <authorList>
            <consortium name="Pathogen Informatics"/>
            <person name="Doyle S."/>
        </authorList>
    </citation>
    <scope>NUCLEOTIDE SEQUENCE [LARGE SCALE GENOMIC DNA]</scope>
    <source>
        <strain evidence="3 5">NCTC13291</strain>
    </source>
</reference>
<dbReference type="Proteomes" id="UP000254919">
    <property type="component" value="Unassembled WGS sequence"/>
</dbReference>
<dbReference type="PROSITE" id="PS51186">
    <property type="entry name" value="GNAT"/>
    <property type="match status" value="1"/>
</dbReference>
<dbReference type="SUPFAM" id="SSF55729">
    <property type="entry name" value="Acyl-CoA N-acyltransferases (Nat)"/>
    <property type="match status" value="1"/>
</dbReference>
<dbReference type="AlphaFoldDB" id="A0A1S8D4Y4"/>
<accession>A0A1S8D4Y4</accession>